<keyword evidence="4" id="KW-1185">Reference proteome</keyword>
<dbReference type="OrthoDB" id="5095291at2759"/>
<evidence type="ECO:0000256" key="2">
    <source>
        <dbReference type="SAM" id="MobiDB-lite"/>
    </source>
</evidence>
<feature type="coiled-coil region" evidence="1">
    <location>
        <begin position="542"/>
        <end position="661"/>
    </location>
</feature>
<reference evidence="3 4" key="1">
    <citation type="submission" date="2016-10" db="EMBL/GenBank/DDBJ databases">
        <title>Draft genome sequence of Coniochaeta ligniaria NRRL30616, a lignocellulolytic fungus for bioabatement of inhibitors in plant biomass hydrolysates.</title>
        <authorList>
            <consortium name="DOE Joint Genome Institute"/>
            <person name="Jimenez D.J."/>
            <person name="Hector R.E."/>
            <person name="Riley R."/>
            <person name="Sun H."/>
            <person name="Grigoriev I.V."/>
            <person name="Van Elsas J.D."/>
            <person name="Nichols N.N."/>
        </authorList>
    </citation>
    <scope>NUCLEOTIDE SEQUENCE [LARGE SCALE GENOMIC DNA]</scope>
    <source>
        <strain evidence="3 4">NRRL 30616</strain>
    </source>
</reference>
<protein>
    <submittedName>
        <fullName evidence="3">Uncharacterized protein</fullName>
    </submittedName>
</protein>
<feature type="compositionally biased region" description="Pro residues" evidence="2">
    <location>
        <begin position="523"/>
        <end position="535"/>
    </location>
</feature>
<organism evidence="3 4">
    <name type="scientific">Coniochaeta ligniaria NRRL 30616</name>
    <dbReference type="NCBI Taxonomy" id="1408157"/>
    <lineage>
        <taxon>Eukaryota</taxon>
        <taxon>Fungi</taxon>
        <taxon>Dikarya</taxon>
        <taxon>Ascomycota</taxon>
        <taxon>Pezizomycotina</taxon>
        <taxon>Sordariomycetes</taxon>
        <taxon>Sordariomycetidae</taxon>
        <taxon>Coniochaetales</taxon>
        <taxon>Coniochaetaceae</taxon>
        <taxon>Coniochaeta</taxon>
    </lineage>
</organism>
<evidence type="ECO:0000313" key="4">
    <source>
        <dbReference type="Proteomes" id="UP000182658"/>
    </source>
</evidence>
<name>A0A1J7J6D9_9PEZI</name>
<feature type="region of interest" description="Disordered" evidence="2">
    <location>
        <begin position="515"/>
        <end position="539"/>
    </location>
</feature>
<dbReference type="Proteomes" id="UP000182658">
    <property type="component" value="Unassembled WGS sequence"/>
</dbReference>
<evidence type="ECO:0000313" key="3">
    <source>
        <dbReference type="EMBL" id="OIW28849.1"/>
    </source>
</evidence>
<accession>A0A1J7J6D9</accession>
<dbReference type="EMBL" id="KV875098">
    <property type="protein sequence ID" value="OIW28849.1"/>
    <property type="molecule type" value="Genomic_DNA"/>
</dbReference>
<keyword evidence="1" id="KW-0175">Coiled coil</keyword>
<dbReference type="AlphaFoldDB" id="A0A1J7J6D9"/>
<dbReference type="InParanoid" id="A0A1J7J6D9"/>
<evidence type="ECO:0000256" key="1">
    <source>
        <dbReference type="SAM" id="Coils"/>
    </source>
</evidence>
<feature type="coiled-coil region" evidence="1">
    <location>
        <begin position="686"/>
        <end position="761"/>
    </location>
</feature>
<proteinExistence type="predicted"/>
<gene>
    <name evidence="3" type="ORF">CONLIGDRAFT_715304</name>
</gene>
<sequence>MNVRPFLRRGAINTIDLPPAGKASRYVCGTDSTGHWACASKHNRKQNNATSPFFSKDLLVKGRHPTAIKNWVPFSSLFDKERLHHFKLATFSEGQSSDDKAMGSLVANGFKHHDIVNPHPLDEAVAFSGDTMYRPRLSRYIPMQVQAKEQSPPAPNSCVYTWFALPAFAMTSTTWDPSIWEAAREFQASNPTTYITRIQVVYAILVWLWISKNVEKDHQVPMEVFVAYFPTYMKFHEVRRLGAYTEPFELVRSLYHRDLDGNNCFMVRVDNGWTKKVESALQNITEGGPFAFLTPAMIEGSALGGPFLEFESYTLSEIHHLSGLGSIWTIGLPDSGVNMSSSYALYGYPRHWDIELIGDIEPIANVEFTPDSPYLTLQAIQPSWKDALGSENLQILSTAEGLRAVHIGAKMGVKKIAENPGWTAHLPSVGGTLCMCCNLHNLSDFNANPNTIVTAKLKMGNENFARLFEKLTESGHRQSAHATVSVGSPLKLTEVPEEQSIKWPTMAVSRTLVPAGTSLSHKPPGPPNPPVPEKGPPALASSKAIAKENKSLKARIQELERQLKSKKTVQSDTSASSKEMMQKIRKHEGRIAELEAEKEGQLQEIAELSRQIKEPLDPLHSGPQGMPTDIELALREARENITQLKNELRLSQVKLKSAEFKMQLAQIHMTEPGEQVPEGSATESGVQRLREEKVVLEKEIAKLKADANELREKLAYPEDHLKTYRELQQAQFEVMELSKRLSLRINELSELEEQLQIYKDAYGEDVETEARPARSETRVQLSTLAPGALKRAAQEAVYGDEAQPHGKRLKLSQEINLASYVSPATGDFYRHAHNTVLRVAGMGGLINPMHFKVSEQGIVSFTDLGRQRAEMQGQTVVPYEDWKSDMQSNMTKMIRAVISEAGFFSHGHASMLRLIRLLKSPDVVPISNLIDALSFIEEETEGLRGTLLETMEQVKKGAHSLFLRDIDTVPVEAQRQALVGVLKDLYGLYEDRSLPPDLVLKTTFFSDTTALLDAAGVIYNYYKDVSMTFNIIQKESKIPDVYLSPLQHHPPA</sequence>